<feature type="binding site" evidence="5">
    <location>
        <position position="357"/>
    </location>
    <ligand>
        <name>Ca(2+)</name>
        <dbReference type="ChEBI" id="CHEBI:29108"/>
    </ligand>
</feature>
<dbReference type="CDD" id="cd03747">
    <property type="entry name" value="Ntn_PGA_like"/>
    <property type="match status" value="1"/>
</dbReference>
<dbReference type="GO" id="GO:0046872">
    <property type="term" value="F:metal ion binding"/>
    <property type="evidence" value="ECO:0007669"/>
    <property type="project" value="UniProtKB-KW"/>
</dbReference>
<evidence type="ECO:0000256" key="5">
    <source>
        <dbReference type="PIRSR" id="PIRSR001227-2"/>
    </source>
</evidence>
<proteinExistence type="inferred from homology"/>
<evidence type="ECO:0000313" key="8">
    <source>
        <dbReference type="Proteomes" id="UP000431684"/>
    </source>
</evidence>
<keyword evidence="3" id="KW-0865">Zymogen</keyword>
<keyword evidence="6" id="KW-0812">Transmembrane</keyword>
<dbReference type="Gene3D" id="1.10.1400.10">
    <property type="match status" value="1"/>
</dbReference>
<evidence type="ECO:0000256" key="4">
    <source>
        <dbReference type="PIRSR" id="PIRSR001227-1"/>
    </source>
</evidence>
<dbReference type="Gene3D" id="1.10.439.10">
    <property type="entry name" value="Penicillin Amidohydrolase, domain 1"/>
    <property type="match status" value="1"/>
</dbReference>
<feature type="binding site" evidence="5">
    <location>
        <position position="486"/>
    </location>
    <ligand>
        <name>Ca(2+)</name>
        <dbReference type="ChEBI" id="CHEBI:29108"/>
    </ligand>
</feature>
<keyword evidence="2" id="KW-0378">Hydrolase</keyword>
<feature type="active site" description="Nucleophile" evidence="4">
    <location>
        <position position="280"/>
    </location>
</feature>
<keyword evidence="5" id="KW-0479">Metal-binding</keyword>
<reference evidence="7 8" key="1">
    <citation type="submission" date="2019-11" db="EMBL/GenBank/DDBJ databases">
        <title>Draft Genome Sequences of Six Type Strains of the Genus Massilia.</title>
        <authorList>
            <person name="Miess H."/>
            <person name="Frediansyah A."/>
            <person name="Goeker M."/>
            <person name="Gross H."/>
        </authorList>
    </citation>
    <scope>NUCLEOTIDE SEQUENCE [LARGE SCALE GENOMIC DNA]</scope>
    <source>
        <strain evidence="7 8">DSM 17513</strain>
    </source>
</reference>
<dbReference type="Gene3D" id="3.60.20.10">
    <property type="entry name" value="Glutamine Phosphoribosylpyrophosphate, subunit 1, domain 1"/>
    <property type="match status" value="1"/>
</dbReference>
<dbReference type="InterPro" id="IPR029055">
    <property type="entry name" value="Ntn_hydrolases_N"/>
</dbReference>
<organism evidence="7 8">
    <name type="scientific">Pseudoduganella dura</name>
    <dbReference type="NCBI Taxonomy" id="321982"/>
    <lineage>
        <taxon>Bacteria</taxon>
        <taxon>Pseudomonadati</taxon>
        <taxon>Pseudomonadota</taxon>
        <taxon>Betaproteobacteria</taxon>
        <taxon>Burkholderiales</taxon>
        <taxon>Oxalobacteraceae</taxon>
        <taxon>Telluria group</taxon>
        <taxon>Pseudoduganella</taxon>
    </lineage>
</organism>
<dbReference type="Pfam" id="PF01804">
    <property type="entry name" value="Penicil_amidase"/>
    <property type="match status" value="1"/>
</dbReference>
<dbReference type="PANTHER" id="PTHR34218">
    <property type="entry name" value="PEPTIDASE S45 PENICILLIN AMIDASE"/>
    <property type="match status" value="1"/>
</dbReference>
<evidence type="ECO:0000256" key="1">
    <source>
        <dbReference type="ARBA" id="ARBA00006586"/>
    </source>
</evidence>
<dbReference type="InterPro" id="IPR023343">
    <property type="entry name" value="Penicillin_amidase_dom1"/>
</dbReference>
<dbReference type="AlphaFoldDB" id="A0A6I3XUZ9"/>
<comment type="similarity">
    <text evidence="1">Belongs to the peptidase S45 family.</text>
</comment>
<evidence type="ECO:0000256" key="6">
    <source>
        <dbReference type="SAM" id="Phobius"/>
    </source>
</evidence>
<keyword evidence="6" id="KW-1133">Transmembrane helix</keyword>
<dbReference type="SUPFAM" id="SSF56235">
    <property type="entry name" value="N-terminal nucleophile aminohydrolases (Ntn hydrolases)"/>
    <property type="match status" value="1"/>
</dbReference>
<comment type="caution">
    <text evidence="7">The sequence shown here is derived from an EMBL/GenBank/DDBJ whole genome shotgun (WGS) entry which is preliminary data.</text>
</comment>
<keyword evidence="8" id="KW-1185">Reference proteome</keyword>
<dbReference type="Gene3D" id="2.30.120.10">
    <property type="match status" value="1"/>
</dbReference>
<keyword evidence="5" id="KW-0106">Calcium</keyword>
<dbReference type="Proteomes" id="UP000431684">
    <property type="component" value="Unassembled WGS sequence"/>
</dbReference>
<name>A0A6I3XUZ9_9BURK</name>
<dbReference type="InterPro" id="IPR043147">
    <property type="entry name" value="Penicillin_amidase_A-knob"/>
</dbReference>
<dbReference type="GO" id="GO:0016811">
    <property type="term" value="F:hydrolase activity, acting on carbon-nitrogen (but not peptide) bonds, in linear amides"/>
    <property type="evidence" value="ECO:0007669"/>
    <property type="project" value="InterPro"/>
</dbReference>
<protein>
    <submittedName>
        <fullName evidence="7">Penicillin acylase family protein</fullName>
    </submittedName>
</protein>
<dbReference type="PIRSF" id="PIRSF001227">
    <property type="entry name" value="Pen_acylase"/>
    <property type="match status" value="1"/>
</dbReference>
<dbReference type="PANTHER" id="PTHR34218:SF4">
    <property type="entry name" value="ACYL-HOMOSERINE LACTONE ACYLASE QUIP"/>
    <property type="match status" value="1"/>
</dbReference>
<sequence>MAGERRGRWLRRIGWGVLALAVVVVMTVWFFLRGSLAQLDGKHTVPGLRGPVTVHRDALGMPSISGGDRLEVAYATGFVHAQDRYFQMDLLRRVAAGELAELFGPKALPTDREHRLHRFRARAADAYALLPEPDRQLLERYAAGVNEGLNALGTRPFEYGLLAQAPRSWSAHDTLLVIWAMYFDLQGTTARRELSRGWLRDNSTPEQLAFLLPPASRWDAPLDGNDIPAPQAPISATAPSWWGQPGPRDAALLALAASPAASPANTRAENLDTMEANIGSNNWAVSGARSATGGAIVSDDMHLGIKLPNTWYRTLLQVPDSNGSTRRIVGVTLPGTPFVVAGSNGHVAWGFTNSYGDFLDLVPAARDAARPGQVRLGGKWETPVAHQETILVKGAPAETMTVRATSRGPLFDTAGRTYALHWIAHEAALLNVNLRRLEAVNTVDEALAVANGAGMPAQNFVAGDAAGNIGWTIAGPLPRRTHGGAPGTDASYPLADGTAGWQGWLRPGEYPRVVNPAGGQLVTANSRQLAGRGAELLGDGGYDLGARTRQASDALAALGPKTDEKGVYGVMLDDRALFLAPWRDRAVALLDAAAVKADPKRAEALQALRSGWTGRASVDSTGYRVARGYMWNLYELLYGGANMQLKEWGGNAALAGKRWPEILARLLDEQPAGWLPRQYATWRDLQLAALDRTIGDLAADGTPLRQATWGAFNTAGIAHPIAGAVPALRKWLSVPADQLAGDTNMPRVAGPAFGQSERFTVSPGKEEAGIFNMPGGQSGHPLSPYFLAGHSDWVRARATPLLPGPVQHTLALVP</sequence>
<accession>A0A6I3XUZ9</accession>
<evidence type="ECO:0000313" key="7">
    <source>
        <dbReference type="EMBL" id="MUI15545.1"/>
    </source>
</evidence>
<feature type="transmembrane region" description="Helical" evidence="6">
    <location>
        <begin position="12"/>
        <end position="32"/>
    </location>
</feature>
<dbReference type="InterPro" id="IPR014395">
    <property type="entry name" value="Pen/GL7ACA/AHL_acylase"/>
</dbReference>
<comment type="cofactor">
    <cofactor evidence="5">
        <name>Ca(2+)</name>
        <dbReference type="ChEBI" id="CHEBI:29108"/>
    </cofactor>
    <text evidence="5">Binds 1 Ca(2+) ion per dimer.</text>
</comment>
<feature type="binding site" evidence="5">
    <location>
        <position position="360"/>
    </location>
    <ligand>
        <name>Ca(2+)</name>
        <dbReference type="ChEBI" id="CHEBI:29108"/>
    </ligand>
</feature>
<keyword evidence="6" id="KW-0472">Membrane</keyword>
<evidence type="ECO:0000256" key="2">
    <source>
        <dbReference type="ARBA" id="ARBA00022801"/>
    </source>
</evidence>
<dbReference type="EMBL" id="WNWM01000002">
    <property type="protein sequence ID" value="MUI15545.1"/>
    <property type="molecule type" value="Genomic_DNA"/>
</dbReference>
<dbReference type="InterPro" id="IPR043146">
    <property type="entry name" value="Penicillin_amidase_N_B-knob"/>
</dbReference>
<dbReference type="GO" id="GO:0017000">
    <property type="term" value="P:antibiotic biosynthetic process"/>
    <property type="evidence" value="ECO:0007669"/>
    <property type="project" value="InterPro"/>
</dbReference>
<dbReference type="InterPro" id="IPR002692">
    <property type="entry name" value="S45"/>
</dbReference>
<dbReference type="RefSeq" id="WP_155711225.1">
    <property type="nucleotide sequence ID" value="NZ_BMWU01000022.1"/>
</dbReference>
<dbReference type="OrthoDB" id="9760084at2"/>
<feature type="binding site" evidence="5">
    <location>
        <position position="193"/>
    </location>
    <ligand>
        <name>Ca(2+)</name>
        <dbReference type="ChEBI" id="CHEBI:29108"/>
    </ligand>
</feature>
<evidence type="ECO:0000256" key="3">
    <source>
        <dbReference type="ARBA" id="ARBA00023145"/>
    </source>
</evidence>
<gene>
    <name evidence="7" type="ORF">GJV26_24260</name>
</gene>